<dbReference type="Proteomes" id="UP000194139">
    <property type="component" value="Chromosome"/>
</dbReference>
<organism evidence="1 2">
    <name type="scientific">Bordetella genomosp. 9</name>
    <dbReference type="NCBI Taxonomy" id="1416803"/>
    <lineage>
        <taxon>Bacteria</taxon>
        <taxon>Pseudomonadati</taxon>
        <taxon>Pseudomonadota</taxon>
        <taxon>Betaproteobacteria</taxon>
        <taxon>Burkholderiales</taxon>
        <taxon>Alcaligenaceae</taxon>
        <taxon>Bordetella</taxon>
    </lineage>
</organism>
<evidence type="ECO:0000313" key="2">
    <source>
        <dbReference type="Proteomes" id="UP000194139"/>
    </source>
</evidence>
<accession>A0A1W6YVS0</accession>
<dbReference type="RefSeq" id="WP_086071310.1">
    <property type="nucleotide sequence ID" value="NZ_CP021109.1"/>
</dbReference>
<dbReference type="AlphaFoldDB" id="A0A1W6YVS0"/>
<name>A0A1W6YVS0_9BORD</name>
<dbReference type="EMBL" id="CP021109">
    <property type="protein sequence ID" value="ARP85084.1"/>
    <property type="molecule type" value="Genomic_DNA"/>
</dbReference>
<proteinExistence type="predicted"/>
<protein>
    <submittedName>
        <fullName evidence="1">Uncharacterized protein</fullName>
    </submittedName>
</protein>
<keyword evidence="2" id="KW-1185">Reference proteome</keyword>
<evidence type="ECO:0000313" key="1">
    <source>
        <dbReference type="EMBL" id="ARP85084.1"/>
    </source>
</evidence>
<reference evidence="1 2" key="1">
    <citation type="submission" date="2017-05" db="EMBL/GenBank/DDBJ databases">
        <title>Complete and WGS of Bordetella genogroups.</title>
        <authorList>
            <person name="Spilker T."/>
            <person name="LiPuma J."/>
        </authorList>
    </citation>
    <scope>NUCLEOTIDE SEQUENCE [LARGE SCALE GENOMIC DNA]</scope>
    <source>
        <strain evidence="1 2">AU17164</strain>
    </source>
</reference>
<sequence>MQLSVAQAAYLANACAADDPLSVLRVLGLDVSTLQTLPPRPWADMAARTCSVSYRGRLPTDVLRAMLLRGETWDPWCPHLAYLLDEAPLSLLVLALEETSRYHDVPIKCLWRNLARLVVSCQSRRLADWPALVNAG</sequence>
<gene>
    <name evidence="1" type="ORF">CAL13_01765</name>
</gene>